<reference evidence="8 9" key="1">
    <citation type="submission" date="2024-10" db="EMBL/GenBank/DDBJ databases">
        <title>Updated reference genomes for cyclostephanoid diatoms.</title>
        <authorList>
            <person name="Roberts W.R."/>
            <person name="Alverson A.J."/>
        </authorList>
    </citation>
    <scope>NUCLEOTIDE SEQUENCE [LARGE SCALE GENOMIC DNA]</scope>
    <source>
        <strain evidence="8 9">AJA228-03</strain>
    </source>
</reference>
<protein>
    <recommendedName>
        <fullName evidence="10">Actin</fullName>
    </recommendedName>
</protein>
<comment type="caution">
    <text evidence="8">The sequence shown here is derived from an EMBL/GenBank/DDBJ whole genome shotgun (WGS) entry which is preliminary data.</text>
</comment>
<feature type="region of interest" description="Disordered" evidence="7">
    <location>
        <begin position="507"/>
        <end position="535"/>
    </location>
</feature>
<dbReference type="InterPro" id="IPR004001">
    <property type="entry name" value="Actin_CS"/>
</dbReference>
<comment type="catalytic activity">
    <reaction evidence="5">
        <text>ATP + H2O = ADP + phosphate + H(+)</text>
        <dbReference type="Rhea" id="RHEA:13065"/>
        <dbReference type="ChEBI" id="CHEBI:15377"/>
        <dbReference type="ChEBI" id="CHEBI:15378"/>
        <dbReference type="ChEBI" id="CHEBI:30616"/>
        <dbReference type="ChEBI" id="CHEBI:43474"/>
        <dbReference type="ChEBI" id="CHEBI:456216"/>
    </reaction>
</comment>
<evidence type="ECO:0000256" key="5">
    <source>
        <dbReference type="ARBA" id="ARBA00049360"/>
    </source>
</evidence>
<keyword evidence="9" id="KW-1185">Reference proteome</keyword>
<dbReference type="GO" id="GO:0016787">
    <property type="term" value="F:hydrolase activity"/>
    <property type="evidence" value="ECO:0007669"/>
    <property type="project" value="UniProtKB-KW"/>
</dbReference>
<evidence type="ECO:0000256" key="7">
    <source>
        <dbReference type="SAM" id="MobiDB-lite"/>
    </source>
</evidence>
<dbReference type="EMBL" id="JALLPB020000340">
    <property type="protein sequence ID" value="KAL3810305.1"/>
    <property type="molecule type" value="Genomic_DNA"/>
</dbReference>
<dbReference type="InterPro" id="IPR043129">
    <property type="entry name" value="ATPase_NBD"/>
</dbReference>
<name>A0ABD3RBD0_9STRA</name>
<dbReference type="PANTHER" id="PTHR11937">
    <property type="entry name" value="ACTIN"/>
    <property type="match status" value="1"/>
</dbReference>
<dbReference type="AlphaFoldDB" id="A0ABD3RBD0"/>
<proteinExistence type="inferred from homology"/>
<evidence type="ECO:0000256" key="1">
    <source>
        <dbReference type="ARBA" id="ARBA00006752"/>
    </source>
</evidence>
<evidence type="ECO:0000256" key="6">
    <source>
        <dbReference type="RuleBase" id="RU000487"/>
    </source>
</evidence>
<keyword evidence="3" id="KW-0378">Hydrolase</keyword>
<evidence type="ECO:0000256" key="2">
    <source>
        <dbReference type="ARBA" id="ARBA00022741"/>
    </source>
</evidence>
<dbReference type="FunFam" id="3.30.420.40:FF:000058">
    <property type="entry name" value="Putative actin-related protein 5"/>
    <property type="match status" value="1"/>
</dbReference>
<dbReference type="GO" id="GO:0005524">
    <property type="term" value="F:ATP binding"/>
    <property type="evidence" value="ECO:0007669"/>
    <property type="project" value="UniProtKB-KW"/>
</dbReference>
<organism evidence="8 9">
    <name type="scientific">Cyclostephanos tholiformis</name>
    <dbReference type="NCBI Taxonomy" id="382380"/>
    <lineage>
        <taxon>Eukaryota</taxon>
        <taxon>Sar</taxon>
        <taxon>Stramenopiles</taxon>
        <taxon>Ochrophyta</taxon>
        <taxon>Bacillariophyta</taxon>
        <taxon>Coscinodiscophyceae</taxon>
        <taxon>Thalassiosirophycidae</taxon>
        <taxon>Stephanodiscales</taxon>
        <taxon>Stephanodiscaceae</taxon>
        <taxon>Cyclostephanos</taxon>
    </lineage>
</organism>
<dbReference type="Proteomes" id="UP001530377">
    <property type="component" value="Unassembled WGS sequence"/>
</dbReference>
<keyword evidence="2" id="KW-0547">Nucleotide-binding</keyword>
<evidence type="ECO:0000313" key="8">
    <source>
        <dbReference type="EMBL" id="KAL3810305.1"/>
    </source>
</evidence>
<evidence type="ECO:0000313" key="9">
    <source>
        <dbReference type="Proteomes" id="UP001530377"/>
    </source>
</evidence>
<dbReference type="SUPFAM" id="SSF53067">
    <property type="entry name" value="Actin-like ATPase domain"/>
    <property type="match status" value="2"/>
</dbReference>
<evidence type="ECO:0000256" key="4">
    <source>
        <dbReference type="ARBA" id="ARBA00022840"/>
    </source>
</evidence>
<accession>A0ABD3RBD0</accession>
<sequence length="786" mass="83152">MSTYYVGKDAQALVCDIGSFSTKVGYAGDDHPHVIFGSTTAIERRRRVGSGSGGSNFTRGPRRDFLTRCCDEGRDDDGDFELANPINPITGWVFSPPPSSMSSNEGTVAGIDVNNDHDAWESHELVGHYLRHAFRDSLGLDLEGSKSGGMSCHHPLLLLDKPHSPPALRQRLVEVLFESHDLPAVFLLRDAVASCYAVGRTTGTVVDFGHSATMVTPVHEGFVETRGVRRNVGCGAANVDERVLGMLDEVVRVQGGRRRKDRIRRINQRKYERSLLANSNSAFSSQNANVVATVVGGCGGEGENSPCKPQTSAGGVKRDAAGHFVREISNQPISAPVPDYLMPLYQVRRAPNYATRSTPFHNWCRLALAREIKEMGLGVAVGPMGYVPSVVGATIGGASFSATAIIRKGGDGADAERGGGAIDGGGVNSSINPASANSVFLTSAKLTHVLPDGTSVEISTSSRCDIVELYFGNDEYNAAYREEKFDEAVRTLEKYECDIEEFLAEKDGGGEAEGGAEGTKSARIRGSVRSTSGSIAGDPYSSVSYRGEKFTRHPGRIGAGSGGFGKSSKYYAPNTISRKLYSATLPYIRTVPPNINNGEGCNIGGSGGLSKSNSGLGVANSSLFSTGASVDANFFHYLTSSPPAQMVCDAAFRCDRDQQASLLGNVVVCGGGACVTGATGVVSSTGQAGGVGGGGETGGGGLGAIVSLLGDEFAFPDRLREEIEAIVHRHTPNWRVKVTSPNVSERAICSWLGGSILGSLGTFQDMWISRKDYDEFGPAIINRKCP</sequence>
<keyword evidence="4" id="KW-0067">ATP-binding</keyword>
<dbReference type="SMART" id="SM00268">
    <property type="entry name" value="ACTIN"/>
    <property type="match status" value="1"/>
</dbReference>
<gene>
    <name evidence="8" type="ORF">ACHAXA_006532</name>
</gene>
<dbReference type="PROSITE" id="PS00432">
    <property type="entry name" value="ACTINS_2"/>
    <property type="match status" value="1"/>
</dbReference>
<evidence type="ECO:0000256" key="3">
    <source>
        <dbReference type="ARBA" id="ARBA00022801"/>
    </source>
</evidence>
<dbReference type="InterPro" id="IPR004000">
    <property type="entry name" value="Actin"/>
</dbReference>
<dbReference type="Gene3D" id="3.30.420.40">
    <property type="match status" value="4"/>
</dbReference>
<comment type="similarity">
    <text evidence="1 6">Belongs to the actin family.</text>
</comment>
<dbReference type="Pfam" id="PF00022">
    <property type="entry name" value="Actin"/>
    <property type="match status" value="2"/>
</dbReference>
<evidence type="ECO:0008006" key="10">
    <source>
        <dbReference type="Google" id="ProtNLM"/>
    </source>
</evidence>